<feature type="transmembrane region" description="Helical" evidence="1">
    <location>
        <begin position="234"/>
        <end position="255"/>
    </location>
</feature>
<comment type="caution">
    <text evidence="3">The sequence shown here is derived from an EMBL/GenBank/DDBJ whole genome shotgun (WGS) entry which is preliminary data.</text>
</comment>
<reference evidence="3" key="1">
    <citation type="journal article" date="2015" name="Proc. Natl. Acad. Sci. U.S.A.">
        <title>Networks of energetic and metabolic interactions define dynamics in microbial communities.</title>
        <authorList>
            <person name="Embree M."/>
            <person name="Liu J.K."/>
            <person name="Al-Bassam M.M."/>
            <person name="Zengler K."/>
        </authorList>
    </citation>
    <scope>NUCLEOTIDE SEQUENCE</scope>
</reference>
<keyword evidence="1" id="KW-0812">Transmembrane</keyword>
<dbReference type="Pfam" id="PF03599">
    <property type="entry name" value="CdhD"/>
    <property type="match status" value="1"/>
</dbReference>
<dbReference type="NCBIfam" id="NF040863">
    <property type="entry name" value="HgcA_corrinoid"/>
    <property type="match status" value="1"/>
</dbReference>
<accession>A0A0W8G5T6</accession>
<dbReference type="InterPro" id="IPR016041">
    <property type="entry name" value="Ac-CoA_synth_d_su_TIM-brl"/>
</dbReference>
<dbReference type="Gene3D" id="3.40.50.11600">
    <property type="match status" value="1"/>
</dbReference>
<sequence>MARPGYVLCPFVETFLSTLAGPVPVVRTALNRQDFLGTLGARLGYGRDGYRVAPGLHAVGRPGPEAPVLVTADYKLSFDALRRELSGIDAWLLVLDTRGINVWCAAGKGTFSAAEMAHRIEAAGLARVVSHRRLIVPQLAAPGLDAREVRRRCGFTVIFGPVRAADLPAFLRAGNRADAAMRRVTFTLPERVAVAPVEVYHARKWLVWAVPAALLVSGAGPDVFSLAAAWQRGVWLVAAILAGLVGGGLVVPVLLPWLPGRAFAVKGAVAAGGLGMLAVLALAIWTPAAVSLPGRVAMVLAAASLGSFLAMNFTGSTPFTSPSGVEREMRRAMPLQAAGLVAAVIFWVVSAF</sequence>
<dbReference type="EMBL" id="LNQE01000223">
    <property type="protein sequence ID" value="KUG28396.1"/>
    <property type="molecule type" value="Genomic_DNA"/>
</dbReference>
<keyword evidence="1" id="KW-0472">Membrane</keyword>
<dbReference type="AlphaFoldDB" id="A0A0W8G5T6"/>
<feature type="transmembrane region" description="Helical" evidence="1">
    <location>
        <begin position="205"/>
        <end position="228"/>
    </location>
</feature>
<keyword evidence="1" id="KW-1133">Transmembrane helix</keyword>
<feature type="transmembrane region" description="Helical" evidence="1">
    <location>
        <begin position="292"/>
        <end position="311"/>
    </location>
</feature>
<feature type="domain" description="CO dehydrogenase/acetyl-CoA synthase delta subunit TIM barrel" evidence="2">
    <location>
        <begin position="50"/>
        <end position="144"/>
    </location>
</feature>
<name>A0A0W8G5T6_9ZZZZ</name>
<evidence type="ECO:0000259" key="2">
    <source>
        <dbReference type="Pfam" id="PF03599"/>
    </source>
</evidence>
<protein>
    <recommendedName>
        <fullName evidence="2">CO dehydrogenase/acetyl-CoA synthase delta subunit TIM barrel domain-containing protein</fullName>
    </recommendedName>
</protein>
<evidence type="ECO:0000313" key="3">
    <source>
        <dbReference type="EMBL" id="KUG28396.1"/>
    </source>
</evidence>
<feature type="transmembrane region" description="Helical" evidence="1">
    <location>
        <begin position="267"/>
        <end position="286"/>
    </location>
</feature>
<proteinExistence type="predicted"/>
<organism evidence="3">
    <name type="scientific">hydrocarbon metagenome</name>
    <dbReference type="NCBI Taxonomy" id="938273"/>
    <lineage>
        <taxon>unclassified sequences</taxon>
        <taxon>metagenomes</taxon>
        <taxon>ecological metagenomes</taxon>
    </lineage>
</organism>
<gene>
    <name evidence="3" type="ORF">ASZ90_001736</name>
</gene>
<feature type="transmembrane region" description="Helical" evidence="1">
    <location>
        <begin position="332"/>
        <end position="349"/>
    </location>
</feature>
<evidence type="ECO:0000256" key="1">
    <source>
        <dbReference type="SAM" id="Phobius"/>
    </source>
</evidence>